<dbReference type="InterPro" id="IPR003661">
    <property type="entry name" value="HisK_dim/P_dom"/>
</dbReference>
<evidence type="ECO:0000256" key="1">
    <source>
        <dbReference type="ARBA" id="ARBA00000085"/>
    </source>
</evidence>
<dbReference type="Pfam" id="PF02518">
    <property type="entry name" value="HATPase_c"/>
    <property type="match status" value="1"/>
</dbReference>
<keyword evidence="6" id="KW-0808">Transferase</keyword>
<feature type="transmembrane region" description="Helical" evidence="14">
    <location>
        <begin position="40"/>
        <end position="58"/>
    </location>
</feature>
<dbReference type="CDD" id="cd00075">
    <property type="entry name" value="HATPase"/>
    <property type="match status" value="1"/>
</dbReference>
<dbReference type="InterPro" id="IPR005467">
    <property type="entry name" value="His_kinase_dom"/>
</dbReference>
<feature type="transmembrane region" description="Helical" evidence="14">
    <location>
        <begin position="70"/>
        <end position="97"/>
    </location>
</feature>
<evidence type="ECO:0000256" key="2">
    <source>
        <dbReference type="ARBA" id="ARBA00004651"/>
    </source>
</evidence>
<dbReference type="SUPFAM" id="SSF55874">
    <property type="entry name" value="ATPase domain of HSP90 chaperone/DNA topoisomerase II/histidine kinase"/>
    <property type="match status" value="1"/>
</dbReference>
<feature type="transmembrane region" description="Helical" evidence="14">
    <location>
        <begin position="133"/>
        <end position="151"/>
    </location>
</feature>
<feature type="transmembrane region" description="Helical" evidence="14">
    <location>
        <begin position="163"/>
        <end position="184"/>
    </location>
</feature>
<evidence type="ECO:0000313" key="17">
    <source>
        <dbReference type="Proteomes" id="UP000434639"/>
    </source>
</evidence>
<dbReference type="PROSITE" id="PS50109">
    <property type="entry name" value="HIS_KIN"/>
    <property type="match status" value="1"/>
</dbReference>
<keyword evidence="5" id="KW-0597">Phosphoprotein</keyword>
<accession>A0A7X2S3N4</accession>
<comment type="catalytic activity">
    <reaction evidence="1">
        <text>ATP + protein L-histidine = ADP + protein N-phospho-L-histidine.</text>
        <dbReference type="EC" id="2.7.13.3"/>
    </reaction>
</comment>
<keyword evidence="9 16" id="KW-0418">Kinase</keyword>
<keyword evidence="7 14" id="KW-0812">Transmembrane</keyword>
<dbReference type="SMART" id="SM00388">
    <property type="entry name" value="HisKA"/>
    <property type="match status" value="1"/>
</dbReference>
<dbReference type="SMART" id="SM00387">
    <property type="entry name" value="HATPase_c"/>
    <property type="match status" value="1"/>
</dbReference>
<dbReference type="InterPro" id="IPR036890">
    <property type="entry name" value="HATPase_C_sf"/>
</dbReference>
<dbReference type="EC" id="2.7.13.3" evidence="3"/>
<dbReference type="GO" id="GO:0000155">
    <property type="term" value="F:phosphorelay sensor kinase activity"/>
    <property type="evidence" value="ECO:0007669"/>
    <property type="project" value="InterPro"/>
</dbReference>
<dbReference type="InterPro" id="IPR011620">
    <property type="entry name" value="Sig_transdc_His_kinase_LytS_TM"/>
</dbReference>
<dbReference type="SUPFAM" id="SSF47384">
    <property type="entry name" value="Homodimeric domain of signal transducing histidine kinase"/>
    <property type="match status" value="1"/>
</dbReference>
<evidence type="ECO:0000256" key="12">
    <source>
        <dbReference type="ARBA" id="ARBA00023012"/>
    </source>
</evidence>
<dbReference type="InterPro" id="IPR004358">
    <property type="entry name" value="Sig_transdc_His_kin-like_C"/>
</dbReference>
<dbReference type="Proteomes" id="UP000434639">
    <property type="component" value="Unassembled WGS sequence"/>
</dbReference>
<gene>
    <name evidence="16" type="ORF">GKZ89_06805</name>
</gene>
<evidence type="ECO:0000256" key="3">
    <source>
        <dbReference type="ARBA" id="ARBA00012438"/>
    </source>
</evidence>
<comment type="caution">
    <text evidence="16">The sequence shown here is derived from an EMBL/GenBank/DDBJ whole genome shotgun (WGS) entry which is preliminary data.</text>
</comment>
<reference evidence="16 17" key="1">
    <citation type="journal article" date="2017" name="Int. J. Syst. Evol. Microbiol.">
        <title>Bacillus mangrovi sp. nov., isolated from a sediment sample from a mangrove forest.</title>
        <authorList>
            <person name="Gupta V."/>
            <person name="Singh P.K."/>
            <person name="Korpole S."/>
            <person name="Tanuku N.R.S."/>
            <person name="Pinnaka A.K."/>
        </authorList>
    </citation>
    <scope>NUCLEOTIDE SEQUENCE [LARGE SCALE GENOMIC DNA]</scope>
    <source>
        <strain evidence="16 17">KCTC 33872</strain>
    </source>
</reference>
<dbReference type="RefSeq" id="WP_162356553.1">
    <property type="nucleotide sequence ID" value="NZ_WMIB01000004.1"/>
</dbReference>
<feature type="transmembrane region" description="Helical" evidence="14">
    <location>
        <begin position="7"/>
        <end position="28"/>
    </location>
</feature>
<organism evidence="16 17">
    <name type="scientific">Metabacillus mangrovi</name>
    <dbReference type="NCBI Taxonomy" id="1491830"/>
    <lineage>
        <taxon>Bacteria</taxon>
        <taxon>Bacillati</taxon>
        <taxon>Bacillota</taxon>
        <taxon>Bacilli</taxon>
        <taxon>Bacillales</taxon>
        <taxon>Bacillaceae</taxon>
        <taxon>Metabacillus</taxon>
    </lineage>
</organism>
<dbReference type="Gene3D" id="1.10.287.130">
    <property type="match status" value="1"/>
</dbReference>
<feature type="domain" description="Histidine kinase" evidence="15">
    <location>
        <begin position="208"/>
        <end position="415"/>
    </location>
</feature>
<dbReference type="InterPro" id="IPR036097">
    <property type="entry name" value="HisK_dim/P_sf"/>
</dbReference>
<feature type="transmembrane region" description="Helical" evidence="14">
    <location>
        <begin position="103"/>
        <end position="121"/>
    </location>
</feature>
<evidence type="ECO:0000256" key="13">
    <source>
        <dbReference type="ARBA" id="ARBA00023136"/>
    </source>
</evidence>
<evidence type="ECO:0000256" key="9">
    <source>
        <dbReference type="ARBA" id="ARBA00022777"/>
    </source>
</evidence>
<dbReference type="Pfam" id="PF00512">
    <property type="entry name" value="HisKA"/>
    <property type="match status" value="1"/>
</dbReference>
<keyword evidence="17" id="KW-1185">Reference proteome</keyword>
<protein>
    <recommendedName>
        <fullName evidence="3">histidine kinase</fullName>
        <ecNumber evidence="3">2.7.13.3</ecNumber>
    </recommendedName>
</protein>
<keyword evidence="12" id="KW-0902">Two-component regulatory system</keyword>
<evidence type="ECO:0000256" key="6">
    <source>
        <dbReference type="ARBA" id="ARBA00022679"/>
    </source>
</evidence>
<dbReference type="PRINTS" id="PR00344">
    <property type="entry name" value="BCTRLSENSOR"/>
</dbReference>
<dbReference type="AlphaFoldDB" id="A0A7X2S3N4"/>
<name>A0A7X2S3N4_9BACI</name>
<evidence type="ECO:0000256" key="8">
    <source>
        <dbReference type="ARBA" id="ARBA00022741"/>
    </source>
</evidence>
<keyword evidence="10" id="KW-0067">ATP-binding</keyword>
<sequence length="418" mass="47206">MLIYLKPLIVNMAILFSFTFNANLMFPFHARKKLKVKQQIIYGAVSGFAAMLCMLYPIEDLGETFFDFRMIAILIVTLYSGWLAGGIALFLACAVRYGFGGEYMFVGIAINAAAYFIALLFRKFYIRSKIRMAAGALITIAYFFFYIWIVSRFITFLPFEFYMIYYLFFFSVTMAVLAVIEALIRINRNLDQMVYLDKLTTIGQMAASIAHEIRNPVTAVRGFIQFLQEDTPDPKLKEFSPLILAELDRTNKIITDYLKLAKPLDFELAKVNMDELLADSVELLKPMATYENAEIILNMSPSPNVYGDAEHLKQAVMNVLKNAIESLENGGVVTVSKKPDYYNGKVILTIEDNGKGMTEEQLHNIGLPFYTTKTKGTGLGTMITNRLIHDMDGRIEYSSKLNEGTAVTIVLNAHTKAD</sequence>
<comment type="subcellular location">
    <subcellularLocation>
        <location evidence="2">Cell membrane</location>
        <topology evidence="2">Multi-pass membrane protein</topology>
    </subcellularLocation>
</comment>
<evidence type="ECO:0000256" key="7">
    <source>
        <dbReference type="ARBA" id="ARBA00022692"/>
    </source>
</evidence>
<evidence type="ECO:0000259" key="15">
    <source>
        <dbReference type="PROSITE" id="PS50109"/>
    </source>
</evidence>
<dbReference type="GO" id="GO:0005524">
    <property type="term" value="F:ATP binding"/>
    <property type="evidence" value="ECO:0007669"/>
    <property type="project" value="UniProtKB-KW"/>
</dbReference>
<keyword evidence="4" id="KW-1003">Cell membrane</keyword>
<dbReference type="PANTHER" id="PTHR43065:SF46">
    <property type="entry name" value="C4-DICARBOXYLATE TRANSPORT SENSOR PROTEIN DCTB"/>
    <property type="match status" value="1"/>
</dbReference>
<dbReference type="GO" id="GO:0071555">
    <property type="term" value="P:cell wall organization"/>
    <property type="evidence" value="ECO:0007669"/>
    <property type="project" value="InterPro"/>
</dbReference>
<keyword evidence="13 14" id="KW-0472">Membrane</keyword>
<dbReference type="InterPro" id="IPR003594">
    <property type="entry name" value="HATPase_dom"/>
</dbReference>
<keyword evidence="8" id="KW-0547">Nucleotide-binding</keyword>
<evidence type="ECO:0000256" key="10">
    <source>
        <dbReference type="ARBA" id="ARBA00022840"/>
    </source>
</evidence>
<evidence type="ECO:0000256" key="4">
    <source>
        <dbReference type="ARBA" id="ARBA00022475"/>
    </source>
</evidence>
<keyword evidence="11 14" id="KW-1133">Transmembrane helix</keyword>
<evidence type="ECO:0000256" key="5">
    <source>
        <dbReference type="ARBA" id="ARBA00022553"/>
    </source>
</evidence>
<dbReference type="GO" id="GO:0005886">
    <property type="term" value="C:plasma membrane"/>
    <property type="evidence" value="ECO:0007669"/>
    <property type="project" value="UniProtKB-SubCell"/>
</dbReference>
<dbReference type="EMBL" id="WMIB01000004">
    <property type="protein sequence ID" value="MTH53118.1"/>
    <property type="molecule type" value="Genomic_DNA"/>
</dbReference>
<dbReference type="CDD" id="cd00082">
    <property type="entry name" value="HisKA"/>
    <property type="match status" value="1"/>
</dbReference>
<proteinExistence type="predicted"/>
<evidence type="ECO:0000256" key="11">
    <source>
        <dbReference type="ARBA" id="ARBA00022989"/>
    </source>
</evidence>
<evidence type="ECO:0000256" key="14">
    <source>
        <dbReference type="SAM" id="Phobius"/>
    </source>
</evidence>
<dbReference type="Pfam" id="PF07694">
    <property type="entry name" value="5TM-5TMR_LYT"/>
    <property type="match status" value="1"/>
</dbReference>
<evidence type="ECO:0000313" key="16">
    <source>
        <dbReference type="EMBL" id="MTH53118.1"/>
    </source>
</evidence>
<dbReference type="PANTHER" id="PTHR43065">
    <property type="entry name" value="SENSOR HISTIDINE KINASE"/>
    <property type="match status" value="1"/>
</dbReference>
<dbReference type="Gene3D" id="3.30.565.10">
    <property type="entry name" value="Histidine kinase-like ATPase, C-terminal domain"/>
    <property type="match status" value="1"/>
</dbReference>